<reference evidence="2 3" key="1">
    <citation type="submission" date="2024-09" db="EMBL/GenBank/DDBJ databases">
        <title>Itraconazole resistance in Madurella fahalii resulting from another homologue of gene encoding cytochrome P450 14-alpha sterol demethylase (CYP51).</title>
        <authorList>
            <person name="Yoshioka I."/>
            <person name="Fahal A.H."/>
            <person name="Kaneko S."/>
            <person name="Yaguchi T."/>
        </authorList>
    </citation>
    <scope>NUCLEOTIDE SEQUENCE [LARGE SCALE GENOMIC DNA]</scope>
    <source>
        <strain evidence="2 3">IFM 68171</strain>
    </source>
</reference>
<dbReference type="PRINTS" id="PR00420">
    <property type="entry name" value="RNGMNOXGNASE"/>
</dbReference>
<proteinExistence type="predicted"/>
<evidence type="ECO:0000313" key="3">
    <source>
        <dbReference type="Proteomes" id="UP001628179"/>
    </source>
</evidence>
<dbReference type="Gene3D" id="3.30.9.10">
    <property type="entry name" value="D-Amino Acid Oxidase, subunit A, domain 2"/>
    <property type="match status" value="1"/>
</dbReference>
<comment type="caution">
    <text evidence="2">The sequence shown here is derived from an EMBL/GenBank/DDBJ whole genome shotgun (WGS) entry which is preliminary data.</text>
</comment>
<sequence>MSNNLSPSTLLTKPSDLPSGRSSPFFPEERGLPFFLAHKRLEPVKKRAMSTGGLRIPATGAFSFRRFSASSTSPIPSPTVKVPIIGTSSSAAPDAASGQEDTLLFPKVYEEAWGGADVSRTDLERARIFLLRIASMGVDPASSSTLRAIALDHKHNRTVPGLASAVQTSIYGNRHAQFDTTPLLQAVRFMLIKARVPENPFTQRARDVLDFFFDPTLHRNLNPPPPGELVRYAYPSGRLRVCIIGGGPTGLASAISLAEKGAGKVEVHVYERRWVVTENGTIDYPATARRRDQVVTLQDSVTSLLSPGSYQALFEGRPERVWPGSANIQIRKVEDRLLKRCQTDEFHGLIHLHAEGVTREELAAGKCGDFHVLLGTDGAASWVRKSYFRGYEKERGRSYALGLAFDRGSKGGLPWSQPLNMFLTLGQTRYLLNASDYDGRGYLNMQLTEDEWDKMVSVDGQPIHFGRPACLRRLDGSIPEGFDESRVFAPSEDRNSSLWKSIEDGLKLFGFKESEVTNVVRIPIVVQAVREGVQMLPLEDSRFVHRPHALVAVAGDAAMTVHFWPGRGLNSGIKAGIALGDEICHALRGGRFAGLELTAMKEYNDFIMKLQGREHDKRSIPILNQSGSPEMLGWLLSKAQSVPDEVAIEWLVGAMTQISDRLERRSDWAFPHEANIEPQIRIVLRQLHSLTLREMAVSFPWPTREMAGAEVLPIRSMRPEEKSKWLQQLWGMLTAEKNKETAAREKDRARSRGSSPSNARFEAPRPNKSRPKSPLQLGRSSSPQPPAPLVAPPVAQLETLSLNTSQERPPGSLRRSNAINNSRWWQGPASETAVSPITPDQPRRFSGTLSLGVPGSEFNREGGDGNVSYYQLTDGEGYMTGADEGRFRPRSPGFGVSSTSGGDVGLTRLLSIKRPTDSVLSDAMALALFRVDED</sequence>
<feature type="compositionally biased region" description="Polar residues" evidence="1">
    <location>
        <begin position="1"/>
        <end position="12"/>
    </location>
</feature>
<feature type="region of interest" description="Disordered" evidence="1">
    <location>
        <begin position="880"/>
        <end position="900"/>
    </location>
</feature>
<dbReference type="GeneID" id="98176229"/>
<accession>A0ABQ0GBY8</accession>
<dbReference type="InterPro" id="IPR036188">
    <property type="entry name" value="FAD/NAD-bd_sf"/>
</dbReference>
<organism evidence="2 3">
    <name type="scientific">Madurella fahalii</name>
    <dbReference type="NCBI Taxonomy" id="1157608"/>
    <lineage>
        <taxon>Eukaryota</taxon>
        <taxon>Fungi</taxon>
        <taxon>Dikarya</taxon>
        <taxon>Ascomycota</taxon>
        <taxon>Pezizomycotina</taxon>
        <taxon>Sordariomycetes</taxon>
        <taxon>Sordariomycetidae</taxon>
        <taxon>Sordariales</taxon>
        <taxon>Sordariales incertae sedis</taxon>
        <taxon>Madurella</taxon>
    </lineage>
</organism>
<dbReference type="EMBL" id="BAAFSV010000002">
    <property type="protein sequence ID" value="GAB1315276.1"/>
    <property type="molecule type" value="Genomic_DNA"/>
</dbReference>
<name>A0ABQ0GBY8_9PEZI</name>
<feature type="compositionally biased region" description="Polar residues" evidence="1">
    <location>
        <begin position="798"/>
        <end position="807"/>
    </location>
</feature>
<feature type="compositionally biased region" description="Polar residues" evidence="1">
    <location>
        <begin position="814"/>
        <end position="824"/>
    </location>
</feature>
<feature type="region of interest" description="Disordered" evidence="1">
    <location>
        <begin position="1"/>
        <end position="23"/>
    </location>
</feature>
<protein>
    <submittedName>
        <fullName evidence="2">Uncharacterized protein</fullName>
    </submittedName>
</protein>
<evidence type="ECO:0000313" key="2">
    <source>
        <dbReference type="EMBL" id="GAB1315276.1"/>
    </source>
</evidence>
<dbReference type="RefSeq" id="XP_070917007.1">
    <property type="nucleotide sequence ID" value="XM_071060906.1"/>
</dbReference>
<dbReference type="Proteomes" id="UP001628179">
    <property type="component" value="Unassembled WGS sequence"/>
</dbReference>
<keyword evidence="3" id="KW-1185">Reference proteome</keyword>
<feature type="compositionally biased region" description="Basic and acidic residues" evidence="1">
    <location>
        <begin position="737"/>
        <end position="750"/>
    </location>
</feature>
<dbReference type="SUPFAM" id="SSF51905">
    <property type="entry name" value="FAD/NAD(P)-binding domain"/>
    <property type="match status" value="1"/>
</dbReference>
<gene>
    <name evidence="2" type="ORF">MFIFM68171_05486</name>
</gene>
<feature type="region of interest" description="Disordered" evidence="1">
    <location>
        <begin position="737"/>
        <end position="841"/>
    </location>
</feature>
<dbReference type="Gene3D" id="3.50.50.60">
    <property type="entry name" value="FAD/NAD(P)-binding domain"/>
    <property type="match status" value="2"/>
</dbReference>
<evidence type="ECO:0000256" key="1">
    <source>
        <dbReference type="SAM" id="MobiDB-lite"/>
    </source>
</evidence>